<evidence type="ECO:0000313" key="2">
    <source>
        <dbReference type="EMBL" id="MBW30000.1"/>
    </source>
</evidence>
<feature type="chain" id="PRO_5014707940" evidence="1">
    <location>
        <begin position="22"/>
        <end position="125"/>
    </location>
</feature>
<dbReference type="EMBL" id="GGFM01009249">
    <property type="protein sequence ID" value="MBW30000.1"/>
    <property type="molecule type" value="Transcribed_RNA"/>
</dbReference>
<feature type="signal peptide" evidence="1">
    <location>
        <begin position="1"/>
        <end position="21"/>
    </location>
</feature>
<dbReference type="AlphaFoldDB" id="A0A2M3ZNH3"/>
<reference evidence="2" key="1">
    <citation type="submission" date="2018-01" db="EMBL/GenBank/DDBJ databases">
        <title>An insight into the sialome of Amazonian anophelines.</title>
        <authorList>
            <person name="Ribeiro J.M."/>
            <person name="Scarpassa V."/>
            <person name="Calvo E."/>
        </authorList>
    </citation>
    <scope>NUCLEOTIDE SEQUENCE</scope>
    <source>
        <tissue evidence="2">Salivary glands</tissue>
    </source>
</reference>
<keyword evidence="1" id="KW-0732">Signal</keyword>
<organism evidence="2">
    <name type="scientific">Anopheles braziliensis</name>
    <dbReference type="NCBI Taxonomy" id="58242"/>
    <lineage>
        <taxon>Eukaryota</taxon>
        <taxon>Metazoa</taxon>
        <taxon>Ecdysozoa</taxon>
        <taxon>Arthropoda</taxon>
        <taxon>Hexapoda</taxon>
        <taxon>Insecta</taxon>
        <taxon>Pterygota</taxon>
        <taxon>Neoptera</taxon>
        <taxon>Endopterygota</taxon>
        <taxon>Diptera</taxon>
        <taxon>Nematocera</taxon>
        <taxon>Culicoidea</taxon>
        <taxon>Culicidae</taxon>
        <taxon>Anophelinae</taxon>
        <taxon>Anopheles</taxon>
    </lineage>
</organism>
<evidence type="ECO:0000256" key="1">
    <source>
        <dbReference type="SAM" id="SignalP"/>
    </source>
</evidence>
<name>A0A2M3ZNH3_9DIPT</name>
<protein>
    <submittedName>
        <fullName evidence="2">Putative secreted peptide</fullName>
    </submittedName>
</protein>
<sequence length="125" mass="13400">MSNKYVLGLVVVLGLMPSRETIVYSAASDNDNTGRIEEAADAEASSGSGTLLNAVDTGVPIAVDRGDALDERMEKYRLLLSSSGFLLADNNLSKSISFSSFRSCSSCFGKLIILRHTQHSQVVQI</sequence>
<accession>A0A2M3ZNH3</accession>
<proteinExistence type="predicted"/>